<keyword evidence="2" id="KW-1185">Reference proteome</keyword>
<organism evidence="1 2">
    <name type="scientific">Methyloceanibacter caenitepidi</name>
    <dbReference type="NCBI Taxonomy" id="1384459"/>
    <lineage>
        <taxon>Bacteria</taxon>
        <taxon>Pseudomonadati</taxon>
        <taxon>Pseudomonadota</taxon>
        <taxon>Alphaproteobacteria</taxon>
        <taxon>Hyphomicrobiales</taxon>
        <taxon>Hyphomicrobiaceae</taxon>
        <taxon>Methyloceanibacter</taxon>
    </lineage>
</organism>
<name>A0A0A8K303_9HYPH</name>
<dbReference type="InterPro" id="IPR024072">
    <property type="entry name" value="DHFR-like_dom_sf"/>
</dbReference>
<dbReference type="KEGG" id="mcg:GL4_1886"/>
<dbReference type="RefSeq" id="WP_045366827.1">
    <property type="nucleotide sequence ID" value="NZ_AP014648.1"/>
</dbReference>
<reference evidence="1 2" key="1">
    <citation type="submission" date="2014-09" db="EMBL/GenBank/DDBJ databases">
        <title>Genome sequencing of Methyloceanibacter caenitepidi Gela4.</title>
        <authorList>
            <person name="Takeuchi M."/>
            <person name="Susumu S."/>
            <person name="Kamagata Y."/>
            <person name="Oshima K."/>
            <person name="Hattori M."/>
            <person name="Iwasaki W."/>
        </authorList>
    </citation>
    <scope>NUCLEOTIDE SEQUENCE [LARGE SCALE GENOMIC DNA]</scope>
    <source>
        <strain evidence="1 2">Gela4</strain>
    </source>
</reference>
<proteinExistence type="predicted"/>
<dbReference type="Proteomes" id="UP000031643">
    <property type="component" value="Chromosome"/>
</dbReference>
<dbReference type="SUPFAM" id="SSF53597">
    <property type="entry name" value="Dihydrofolate reductase-like"/>
    <property type="match status" value="1"/>
</dbReference>
<gene>
    <name evidence="1" type="ORF">GL4_1886</name>
</gene>
<dbReference type="AlphaFoldDB" id="A0A0A8K303"/>
<sequence>MADIRAIIAIGQRGQLGLNGVLPWEGNKDREYVADVARFFDVTRGHVVIAGPTTISAFPEYAYKDRTIVEIRSIHHPEEVFGWFPDRVVYVGGGPPVWDVYAPYIRHWDINRLPYDGEADRWFDPAWLVATPGDA</sequence>
<evidence type="ECO:0000313" key="1">
    <source>
        <dbReference type="EMBL" id="BAQ17338.1"/>
    </source>
</evidence>
<accession>A0A0A8K303</accession>
<evidence type="ECO:0000313" key="2">
    <source>
        <dbReference type="Proteomes" id="UP000031643"/>
    </source>
</evidence>
<protein>
    <submittedName>
        <fullName evidence="1">Dihydrofolate reductase</fullName>
    </submittedName>
</protein>
<dbReference type="STRING" id="1384459.GL4_1886"/>
<dbReference type="HOGENOM" id="CLU_1872632_0_0_5"/>
<dbReference type="OrthoDB" id="7932254at2"/>
<dbReference type="Gene3D" id="3.40.430.10">
    <property type="entry name" value="Dihydrofolate Reductase, subunit A"/>
    <property type="match status" value="1"/>
</dbReference>
<dbReference type="EMBL" id="AP014648">
    <property type="protein sequence ID" value="BAQ17338.1"/>
    <property type="molecule type" value="Genomic_DNA"/>
</dbReference>